<keyword evidence="1" id="KW-0479">Metal-binding</keyword>
<keyword evidence="1" id="KW-0862">Zinc</keyword>
<dbReference type="GO" id="GO:0008270">
    <property type="term" value="F:zinc ion binding"/>
    <property type="evidence" value="ECO:0007669"/>
    <property type="project" value="UniProtKB-KW"/>
</dbReference>
<dbReference type="Pfam" id="PF25993">
    <property type="entry name" value="zf-B_box_ZFPL1"/>
    <property type="match status" value="1"/>
</dbReference>
<feature type="region of interest" description="Disordered" evidence="2">
    <location>
        <begin position="146"/>
        <end position="180"/>
    </location>
</feature>
<keyword evidence="3" id="KW-0812">Transmembrane</keyword>
<evidence type="ECO:0000259" key="4">
    <source>
        <dbReference type="PROSITE" id="PS50089"/>
    </source>
</evidence>
<dbReference type="AlphaFoldDB" id="A0A0L0HQ69"/>
<dbReference type="SUPFAM" id="SSF57850">
    <property type="entry name" value="RING/U-box"/>
    <property type="match status" value="1"/>
</dbReference>
<evidence type="ECO:0000313" key="6">
    <source>
        <dbReference type="Proteomes" id="UP000053201"/>
    </source>
</evidence>
<dbReference type="eggNOG" id="KOG3970">
    <property type="taxonomic scope" value="Eukaryota"/>
</dbReference>
<dbReference type="GO" id="GO:0016020">
    <property type="term" value="C:membrane"/>
    <property type="evidence" value="ECO:0007669"/>
    <property type="project" value="UniProtKB-SubCell"/>
</dbReference>
<dbReference type="OrthoDB" id="1916590at2759"/>
<gene>
    <name evidence="5" type="ORF">SPPG_09007</name>
</gene>
<dbReference type="InParanoid" id="A0A0L0HQ69"/>
<dbReference type="OMA" id="FENAEWA"/>
<accession>A0A0L0HQ69</accession>
<evidence type="ECO:0000256" key="1">
    <source>
        <dbReference type="PROSITE-ProRule" id="PRU00175"/>
    </source>
</evidence>
<keyword evidence="3" id="KW-0472">Membrane</keyword>
<dbReference type="PROSITE" id="PS50089">
    <property type="entry name" value="ZF_RING_2"/>
    <property type="match status" value="1"/>
</dbReference>
<dbReference type="Proteomes" id="UP000053201">
    <property type="component" value="Unassembled WGS sequence"/>
</dbReference>
<dbReference type="InterPro" id="IPR058731">
    <property type="entry name" value="Znf-B_box_ZFPL1-like"/>
</dbReference>
<dbReference type="PANTHER" id="PTHR12981:SF0">
    <property type="entry name" value="ZINC FINGER PROTEIN-LIKE 1"/>
    <property type="match status" value="1"/>
</dbReference>
<proteinExistence type="predicted"/>
<sequence>MGLCKCRNVTNLFCFPHRKNVCEKCMLTEHPRCVVRPYLTWLQNSDFSTNCDICKQGLEEGSVVRLPCLDVFHVDCLRKSSGQGAGQCPSCGASSRPNDTKWSLVAEHFIKTFEDGWGQTAQQEHVIPTPSNPTLSITIGDSSLDRAHLPSPRTPVSGKSNHTNSIPLNTIKQPSRKTSYRDIRDADADKYGRHNAAGGWRSSLARLCDRRLSMRRLIFLILLAVVVFTFSTTTMLRMSVKE</sequence>
<feature type="transmembrane region" description="Helical" evidence="3">
    <location>
        <begin position="217"/>
        <end position="236"/>
    </location>
</feature>
<dbReference type="InterPro" id="IPR001841">
    <property type="entry name" value="Znf_RING"/>
</dbReference>
<dbReference type="InterPro" id="IPR013083">
    <property type="entry name" value="Znf_RING/FYVE/PHD"/>
</dbReference>
<dbReference type="PANTHER" id="PTHR12981">
    <property type="entry name" value="ZINC FINGER PROTEIN-LIKE 1"/>
    <property type="match status" value="1"/>
</dbReference>
<feature type="domain" description="RING-type" evidence="4">
    <location>
        <begin position="51"/>
        <end position="91"/>
    </location>
</feature>
<dbReference type="Pfam" id="PF13923">
    <property type="entry name" value="zf-C3HC4_2"/>
    <property type="match status" value="1"/>
</dbReference>
<dbReference type="GeneID" id="27692132"/>
<dbReference type="InterPro" id="IPR039043">
    <property type="entry name" value="ZFPL1"/>
</dbReference>
<keyword evidence="6" id="KW-1185">Reference proteome</keyword>
<dbReference type="EMBL" id="KQ257452">
    <property type="protein sequence ID" value="KND03193.1"/>
    <property type="molecule type" value="Genomic_DNA"/>
</dbReference>
<dbReference type="Gene3D" id="3.30.40.10">
    <property type="entry name" value="Zinc/RING finger domain, C3HC4 (zinc finger)"/>
    <property type="match status" value="1"/>
</dbReference>
<feature type="compositionally biased region" description="Polar residues" evidence="2">
    <location>
        <begin position="157"/>
        <end position="177"/>
    </location>
</feature>
<evidence type="ECO:0000313" key="5">
    <source>
        <dbReference type="EMBL" id="KND03193.1"/>
    </source>
</evidence>
<keyword evidence="1" id="KW-0863">Zinc-finger</keyword>
<evidence type="ECO:0000256" key="2">
    <source>
        <dbReference type="SAM" id="MobiDB-lite"/>
    </source>
</evidence>
<dbReference type="RefSeq" id="XP_016611232.1">
    <property type="nucleotide sequence ID" value="XM_016757159.1"/>
</dbReference>
<protein>
    <recommendedName>
        <fullName evidence="4">RING-type domain-containing protein</fullName>
    </recommendedName>
</protein>
<reference evidence="5 6" key="1">
    <citation type="submission" date="2009-08" db="EMBL/GenBank/DDBJ databases">
        <title>The Genome Sequence of Spizellomyces punctatus strain DAOM BR117.</title>
        <authorList>
            <consortium name="The Broad Institute Genome Sequencing Platform"/>
            <person name="Russ C."/>
            <person name="Cuomo C."/>
            <person name="Shea T."/>
            <person name="Young S.K."/>
            <person name="Zeng Q."/>
            <person name="Koehrsen M."/>
            <person name="Haas B."/>
            <person name="Borodovsky M."/>
            <person name="Guigo R."/>
            <person name="Alvarado L."/>
            <person name="Berlin A."/>
            <person name="Bochicchio J."/>
            <person name="Borenstein D."/>
            <person name="Chapman S."/>
            <person name="Chen Z."/>
            <person name="Engels R."/>
            <person name="Freedman E."/>
            <person name="Gellesch M."/>
            <person name="Goldberg J."/>
            <person name="Griggs A."/>
            <person name="Gujja S."/>
            <person name="Heiman D."/>
            <person name="Hepburn T."/>
            <person name="Howarth C."/>
            <person name="Jen D."/>
            <person name="Larson L."/>
            <person name="Lewis B."/>
            <person name="Mehta T."/>
            <person name="Park D."/>
            <person name="Pearson M."/>
            <person name="Roberts A."/>
            <person name="Saif S."/>
            <person name="Shenoy N."/>
            <person name="Sisk P."/>
            <person name="Stolte C."/>
            <person name="Sykes S."/>
            <person name="Thomson T."/>
            <person name="Walk T."/>
            <person name="White J."/>
            <person name="Yandava C."/>
            <person name="Burger G."/>
            <person name="Gray M.W."/>
            <person name="Holland P.W.H."/>
            <person name="King N."/>
            <person name="Lang F.B.F."/>
            <person name="Roger A.J."/>
            <person name="Ruiz-Trillo I."/>
            <person name="Lander E."/>
            <person name="Nusbaum C."/>
        </authorList>
    </citation>
    <scope>NUCLEOTIDE SEQUENCE [LARGE SCALE GENOMIC DNA]</scope>
    <source>
        <strain evidence="5 6">DAOM BR117</strain>
    </source>
</reference>
<organism evidence="5 6">
    <name type="scientific">Spizellomyces punctatus (strain DAOM BR117)</name>
    <dbReference type="NCBI Taxonomy" id="645134"/>
    <lineage>
        <taxon>Eukaryota</taxon>
        <taxon>Fungi</taxon>
        <taxon>Fungi incertae sedis</taxon>
        <taxon>Chytridiomycota</taxon>
        <taxon>Chytridiomycota incertae sedis</taxon>
        <taxon>Chytridiomycetes</taxon>
        <taxon>Spizellomycetales</taxon>
        <taxon>Spizellomycetaceae</taxon>
        <taxon>Spizellomyces</taxon>
    </lineage>
</organism>
<name>A0A0L0HQ69_SPIPD</name>
<dbReference type="GO" id="GO:0005794">
    <property type="term" value="C:Golgi apparatus"/>
    <property type="evidence" value="ECO:0007669"/>
    <property type="project" value="TreeGrafter"/>
</dbReference>
<evidence type="ECO:0000256" key="3">
    <source>
        <dbReference type="SAM" id="Phobius"/>
    </source>
</evidence>
<dbReference type="VEuPathDB" id="FungiDB:SPPG_09007"/>
<keyword evidence="3" id="KW-1133">Transmembrane helix</keyword>